<evidence type="ECO:0000313" key="6">
    <source>
        <dbReference type="Proteomes" id="UP001054889"/>
    </source>
</evidence>
<gene>
    <name evidence="5" type="primary">ga28097</name>
    <name evidence="5" type="ORF">PR202_ga28097</name>
</gene>
<reference evidence="5" key="2">
    <citation type="submission" date="2021-12" db="EMBL/GenBank/DDBJ databases">
        <title>Resequencing data analysis of finger millet.</title>
        <authorList>
            <person name="Hatakeyama M."/>
            <person name="Aluri S."/>
            <person name="Balachadran M.T."/>
            <person name="Sivarajan S.R."/>
            <person name="Poveda L."/>
            <person name="Shimizu-Inatsugi R."/>
            <person name="Schlapbach R."/>
            <person name="Sreeman S.M."/>
            <person name="Shimizu K.K."/>
        </authorList>
    </citation>
    <scope>NUCLEOTIDE SEQUENCE</scope>
</reference>
<feature type="region of interest" description="Disordered" evidence="3">
    <location>
        <begin position="164"/>
        <end position="201"/>
    </location>
</feature>
<dbReference type="PANTHER" id="PTHR31174">
    <property type="entry name" value="SEED MATURATION FAMILY PROTEIN"/>
    <property type="match status" value="1"/>
</dbReference>
<reference evidence="5" key="1">
    <citation type="journal article" date="2018" name="DNA Res.">
        <title>Multiple hybrid de novo genome assembly of finger millet, an orphan allotetraploid crop.</title>
        <authorList>
            <person name="Hatakeyama M."/>
            <person name="Aluri S."/>
            <person name="Balachadran M.T."/>
            <person name="Sivarajan S.R."/>
            <person name="Patrignani A."/>
            <person name="Gruter S."/>
            <person name="Poveda L."/>
            <person name="Shimizu-Inatsugi R."/>
            <person name="Baeten J."/>
            <person name="Francoijs K.J."/>
            <person name="Nataraja K.N."/>
            <person name="Reddy Y.A.N."/>
            <person name="Phadnis S."/>
            <person name="Ravikumar R.L."/>
            <person name="Schlapbach R."/>
            <person name="Sreeman S.M."/>
            <person name="Shimizu K.K."/>
        </authorList>
    </citation>
    <scope>NUCLEOTIDE SEQUENCE</scope>
</reference>
<keyword evidence="6" id="KW-1185">Reference proteome</keyword>
<evidence type="ECO:0000256" key="3">
    <source>
        <dbReference type="SAM" id="MobiDB-lite"/>
    </source>
</evidence>
<name>A0AAV5DHQ4_ELECO</name>
<keyword evidence="2" id="KW-0677">Repeat</keyword>
<organism evidence="5 6">
    <name type="scientific">Eleusine coracana subsp. coracana</name>
    <dbReference type="NCBI Taxonomy" id="191504"/>
    <lineage>
        <taxon>Eukaryota</taxon>
        <taxon>Viridiplantae</taxon>
        <taxon>Streptophyta</taxon>
        <taxon>Embryophyta</taxon>
        <taxon>Tracheophyta</taxon>
        <taxon>Spermatophyta</taxon>
        <taxon>Magnoliopsida</taxon>
        <taxon>Liliopsida</taxon>
        <taxon>Poales</taxon>
        <taxon>Poaceae</taxon>
        <taxon>PACMAD clade</taxon>
        <taxon>Chloridoideae</taxon>
        <taxon>Cynodonteae</taxon>
        <taxon>Eleusininae</taxon>
        <taxon>Eleusine</taxon>
    </lineage>
</organism>
<dbReference type="Pfam" id="PF04927">
    <property type="entry name" value="SMP"/>
    <property type="match status" value="1"/>
</dbReference>
<accession>A0AAV5DHQ4</accession>
<comment type="similarity">
    <text evidence="1">Belongs to the LEA type SMP family.</text>
</comment>
<comment type="caution">
    <text evidence="5">The sequence shown here is derived from an EMBL/GenBank/DDBJ whole genome shotgun (WGS) entry which is preliminary data.</text>
</comment>
<evidence type="ECO:0000259" key="4">
    <source>
        <dbReference type="Pfam" id="PF04927"/>
    </source>
</evidence>
<dbReference type="PANTHER" id="PTHR31174:SF21">
    <property type="entry name" value="OS12G0626500 PROTEIN"/>
    <property type="match status" value="1"/>
</dbReference>
<sequence>MPLRLGGLGIHNLEHLRWALRMRWLWLQKTEPDRWRHAEINMPANVQCRPKVVTIGEALQQVAHANKAVSLSPSVMSFPDGGAESKGGDKPVDLTDASAIQSAAEKCMTGSGSGDEPGGLATKALQAAETNMKPADEWSGGVAMTRLRDVLGDIWLPGDKVVTREDTEGGRRGKEQCREEGCRHQEGCRQGGDNCRGHERA</sequence>
<evidence type="ECO:0000313" key="5">
    <source>
        <dbReference type="EMBL" id="GJN10038.1"/>
    </source>
</evidence>
<protein>
    <recommendedName>
        <fullName evidence="4">SMP domain-containing protein</fullName>
    </recommendedName>
</protein>
<proteinExistence type="inferred from homology"/>
<dbReference type="AlphaFoldDB" id="A0AAV5DHQ4"/>
<dbReference type="InterPro" id="IPR007011">
    <property type="entry name" value="LEA_SMP_dom"/>
</dbReference>
<evidence type="ECO:0000256" key="2">
    <source>
        <dbReference type="ARBA" id="ARBA00022737"/>
    </source>
</evidence>
<dbReference type="InterPro" id="IPR042971">
    <property type="entry name" value="LEA_SMP"/>
</dbReference>
<dbReference type="EMBL" id="BQKI01000017">
    <property type="protein sequence ID" value="GJN10038.1"/>
    <property type="molecule type" value="Genomic_DNA"/>
</dbReference>
<feature type="domain" description="SMP" evidence="4">
    <location>
        <begin position="85"/>
        <end position="133"/>
    </location>
</feature>
<evidence type="ECO:0000256" key="1">
    <source>
        <dbReference type="ARBA" id="ARBA00010733"/>
    </source>
</evidence>
<dbReference type="Proteomes" id="UP001054889">
    <property type="component" value="Unassembled WGS sequence"/>
</dbReference>
<feature type="compositionally biased region" description="Basic and acidic residues" evidence="3">
    <location>
        <begin position="164"/>
        <end position="187"/>
    </location>
</feature>